<evidence type="ECO:0008006" key="5">
    <source>
        <dbReference type="Google" id="ProtNLM"/>
    </source>
</evidence>
<evidence type="ECO:0000256" key="1">
    <source>
        <dbReference type="ARBA" id="ARBA00022723"/>
    </source>
</evidence>
<dbReference type="GO" id="GO:0016616">
    <property type="term" value="F:oxidoreductase activity, acting on the CH-OH group of donors, NAD or NADP as acceptor"/>
    <property type="evidence" value="ECO:0007669"/>
    <property type="project" value="InterPro"/>
</dbReference>
<dbReference type="Gene3D" id="3.40.50.720">
    <property type="entry name" value="NAD(P)-binding Rossmann-like Domain"/>
    <property type="match status" value="1"/>
</dbReference>
<dbReference type="PANTHER" id="PTHR42683">
    <property type="entry name" value="ALDEHYDE REDUCTASE"/>
    <property type="match status" value="1"/>
</dbReference>
<name>A0AAT9HBT9_9ACTN</name>
<evidence type="ECO:0000256" key="3">
    <source>
        <dbReference type="ARBA" id="ARBA00023002"/>
    </source>
</evidence>
<dbReference type="Gene3D" id="3.90.180.10">
    <property type="entry name" value="Medium-chain alcohol dehydrogenases, catalytic domain"/>
    <property type="match status" value="1"/>
</dbReference>
<dbReference type="GO" id="GO:0046872">
    <property type="term" value="F:metal ion binding"/>
    <property type="evidence" value="ECO:0007669"/>
    <property type="project" value="UniProtKB-KW"/>
</dbReference>
<reference evidence="4" key="2">
    <citation type="submission" date="2024-07" db="EMBL/GenBank/DDBJ databases">
        <title>Streptomyces haneummycinica sp. nov., a new antibiotic-producing actinobacterium isolated from marine sediment.</title>
        <authorList>
            <person name="Uemura M."/>
            <person name="Hamada M."/>
            <person name="Hirano S."/>
            <person name="Kobayashi K."/>
            <person name="Ohshiro T."/>
            <person name="Kobayashi T."/>
            <person name="Terahara T."/>
        </authorList>
    </citation>
    <scope>NUCLEOTIDE SEQUENCE</scope>
    <source>
        <strain evidence="4">KM77-8</strain>
    </source>
</reference>
<protein>
    <recommendedName>
        <fullName evidence="5">Alcohol dehydrogenase</fullName>
    </recommendedName>
</protein>
<sequence length="55" mass="6089">MIGGIAETQEMLDFCAAHGIGAEIEVIAASEINEAYDRVRRSDVRYRFVIDTATI</sequence>
<dbReference type="InterPro" id="IPR047109">
    <property type="entry name" value="CAD-like"/>
</dbReference>
<gene>
    <name evidence="4" type="ORF">SHKM778_12520</name>
</gene>
<proteinExistence type="predicted"/>
<keyword evidence="3" id="KW-0560">Oxidoreductase</keyword>
<evidence type="ECO:0000256" key="2">
    <source>
        <dbReference type="ARBA" id="ARBA00022833"/>
    </source>
</evidence>
<accession>A0AAT9HBT9</accession>
<keyword evidence="2" id="KW-0862">Zinc</keyword>
<evidence type="ECO:0000313" key="4">
    <source>
        <dbReference type="EMBL" id="BFO14864.1"/>
    </source>
</evidence>
<reference evidence="4" key="1">
    <citation type="submission" date="2024-06" db="EMBL/GenBank/DDBJ databases">
        <authorList>
            <consortium name="consrtm"/>
            <person name="Uemura M."/>
            <person name="Terahara T."/>
        </authorList>
    </citation>
    <scope>NUCLEOTIDE SEQUENCE</scope>
    <source>
        <strain evidence="4">KM77-8</strain>
    </source>
</reference>
<keyword evidence="1" id="KW-0479">Metal-binding</keyword>
<dbReference type="EMBL" id="AP035768">
    <property type="protein sequence ID" value="BFO14864.1"/>
    <property type="molecule type" value="Genomic_DNA"/>
</dbReference>
<dbReference type="AlphaFoldDB" id="A0AAT9HBT9"/>
<organism evidence="4">
    <name type="scientific">Streptomyces haneummycinicus</name>
    <dbReference type="NCBI Taxonomy" id="3074435"/>
    <lineage>
        <taxon>Bacteria</taxon>
        <taxon>Bacillati</taxon>
        <taxon>Actinomycetota</taxon>
        <taxon>Actinomycetes</taxon>
        <taxon>Kitasatosporales</taxon>
        <taxon>Streptomycetaceae</taxon>
        <taxon>Streptomyces</taxon>
    </lineage>
</organism>